<feature type="coiled-coil region" evidence="1">
    <location>
        <begin position="1978"/>
        <end position="2041"/>
    </location>
</feature>
<feature type="compositionally biased region" description="Low complexity" evidence="2">
    <location>
        <begin position="745"/>
        <end position="806"/>
    </location>
</feature>
<feature type="compositionally biased region" description="Low complexity" evidence="2">
    <location>
        <begin position="1699"/>
        <end position="1712"/>
    </location>
</feature>
<reference evidence="3 4" key="1">
    <citation type="journal article" date="2013" name="BMC Genomics">
        <title>Reconstruction of the lipid metabolism for the microalga Monoraphidium neglectum from its genome sequence reveals characteristics suitable for biofuel production.</title>
        <authorList>
            <person name="Bogen C."/>
            <person name="Al-Dilaimi A."/>
            <person name="Albersmeier A."/>
            <person name="Wichmann J."/>
            <person name="Grundmann M."/>
            <person name="Rupp O."/>
            <person name="Lauersen K.J."/>
            <person name="Blifernez-Klassen O."/>
            <person name="Kalinowski J."/>
            <person name="Goesmann A."/>
            <person name="Mussgnug J.H."/>
            <person name="Kruse O."/>
        </authorList>
    </citation>
    <scope>NUCLEOTIDE SEQUENCE [LARGE SCALE GENOMIC DNA]</scope>
    <source>
        <strain evidence="3 4">SAG 48.87</strain>
    </source>
</reference>
<sequence length="2074" mass="209653">MDLLELLRQGGAALTQCPNAELLPLLQQAVYDESVGPRLFSDNAALAGLCCRLIHACKTITDATDVDQATENEMHFIRFAFGLTPRSVSSSLAIRILYKSKVLSVLEQSMETLWDVADQVGADSPGVENALGSMIQAVDDMSCYEFKLAPREDGRAPSQVPAALASQQPGGRSTGRVVLGPIMIPQLMLVLGLNESTTPYLLRRDATSCLLTLATSSKANQRVLLRHEAREGGPGGQPEGMAQRLWGRLLRSCGDYPMQRDLAELLYRCARNGRPDLHARFLGDPELAAAFDEVLEQDPKDIDLSAELHRFLGRYNEHYHDLTGVVSLEADSIELAMPFLAPEAGPEGRLLHLGRGHMTFAARRIEDGQGGGNGGEGGDDAPFDYCDINYGNIESLRQLAPTPGNDHGPLTFDLRLREAPALLAAQADDDTIYPRESYRVRLVLGWKAANKFKAELQEAGVAMLLPSVHGAATVTQGTNGSTRSWMKTSIATMGASRGQLPLKPTCAQAAAAAASKGPLNLQRSEFSPDLPLDRADGTRTGGGPAANGGGGAAQMAAAAGDGGGLGVMVQAGAWHGRSPLGTMVTPAEQVVPNYLAPSLPDATTGHPTAGAADHPKDADEGMRAPAAPAAPAAGGAAAPDLAAASPYDGAMPLQAALAPGQAAPGLADEDYLLADNDLEQLVNGHPVASLRAHTPLARPALSGPQLGACEEAGWEEEVTGAGAPAQAATAPAPAGAHGRGGLEGAEGQQKQGGHAAQHLEGVQGQAAAAPQARANGKGKAAKGGATAKTKGKARGAVGAADAAAGRAGRKKATAPQPPPARATRRGAKGAAAKAAEEGTQDQIEVTPPDAARQKAQPAAIAAAGGVRKRKATQPAEEDAAAVRGRDQAAPAPAGKEETPHGRGKRRQAGTPAAAAAAGAKQARAAGAGEEAEVDGAGLAFGGNLRPAAAEAVKGTAAAAAGRGKGGGKKQQQEQRAEQEDWVQPARAMPAWMAEGPPPAQPCGELSALSDDDDQREAGQPQPQPAPAPVPAAAAARTPRRAAPAGAGASPAATFGRGSRLGAGGRLAKMQASPTPTPGKAFAPPGAAAEAAAAARVAMEGAGGAEARAARGYKAAKASSAAAAGGSFSFAVHPSASQPAGGAAKRPGALAAVGSEPQEAGSPFLQLAQRPPDESAPEWDLPNGDGGAPAAAAPKAPKPRHAAKPAEAVAACSKQQQKQVSKQERARPASPYEFDMGGSDEEGEGGKARKPWQQRGRARQAEVEEPSSEEEESAREEADEDFRPRGAAAKGRGAKGRQPPASKKTAAMEEDKHEEGAAAKGRGSKGAAKPPKAPRGAGGKAAAKGGCKKAAAAATGAAEEEQPEQETGAAAAAAAGVTSGRAARASKTKALEALHRQQHQQQQLSLELRSNSQDLENLPPSAGGRSDGAAARAQVGVPGDSTAAEEEQAAAQDAGFGLEEGGAYDDGAGVTAAATEEEQQELGRPDGRDVPPLAKHGLSPLPANLTGAKGAGSPPHPLPQLHPPIKSLASLDTGPGAAAAAAAAAAAEQPVLKLGRLSAPKTAGGRRVTDATPTADDAAVLAPSTRRGAAPAPAAAAGPAAAAPRFALRQPTYAGGAWAAEGEVDEIEDTQTELAKAAAAAGAGASKRHLSGLPPRPAVPGSRPAPGALPALADQQGHAFEGEGAQADGAARKRQRLMAADDAAALAGSPDSEGAGGPPSPGSSAGTEGGDELAALLRGGRPPQRSAGLPQLPGMRPEATPLVATGDATITKKLAFTAAAGPKAHAGARLLPVLPMSARAAAGVPRGAGAAAKAGGGRGASGRGAAARGQGRGRTRGGLGPLGLTLGFGAEEEEEGRRAVPQGCGGAGAYGVVGDMSEDEDEEGGDSQQALSMLGQLLGSALGGGDSDADEDGGEVVALQQMLARAAGAKKAAARRQEAAVVQEVQAAMAAKASELGAALRAEEKQLAAAASGRLARAAAALEERATAMAALRDRFEAELRAMWDDYNDHYSEVETIKQELEAALTKRRAGAKRRIAALQAEGDALLADARSRIQRRRKRAGKLPQLAALLKQFV</sequence>
<feature type="compositionally biased region" description="Low complexity" evidence="2">
    <location>
        <begin position="1204"/>
        <end position="1219"/>
    </location>
</feature>
<feature type="region of interest" description="Disordered" evidence="2">
    <location>
        <begin position="1557"/>
        <end position="1595"/>
    </location>
</feature>
<feature type="compositionally biased region" description="Low complexity" evidence="2">
    <location>
        <begin position="624"/>
        <end position="634"/>
    </location>
</feature>
<feature type="compositionally biased region" description="Low complexity" evidence="2">
    <location>
        <begin position="1464"/>
        <end position="1473"/>
    </location>
</feature>
<name>A0A0D2N160_9CHLO</name>
<feature type="region of interest" description="Disordered" evidence="2">
    <location>
        <begin position="711"/>
        <end position="928"/>
    </location>
</feature>
<dbReference type="OrthoDB" id="1924994at2759"/>
<feature type="compositionally biased region" description="Gly residues" evidence="2">
    <location>
        <begin position="1829"/>
        <end position="1840"/>
    </location>
</feature>
<feature type="compositionally biased region" description="Basic residues" evidence="2">
    <location>
        <begin position="1247"/>
        <end position="1257"/>
    </location>
</feature>
<feature type="region of interest" description="Disordered" evidence="2">
    <location>
        <begin position="958"/>
        <end position="1104"/>
    </location>
</feature>
<feature type="region of interest" description="Disordered" evidence="2">
    <location>
        <begin position="596"/>
        <end position="634"/>
    </location>
</feature>
<keyword evidence="1" id="KW-0175">Coiled coil</keyword>
<feature type="region of interest" description="Disordered" evidence="2">
    <location>
        <begin position="1807"/>
        <end position="1840"/>
    </location>
</feature>
<dbReference type="EMBL" id="KK100395">
    <property type="protein sequence ID" value="KIZ06257.1"/>
    <property type="molecule type" value="Genomic_DNA"/>
</dbReference>
<feature type="compositionally biased region" description="Low complexity" evidence="2">
    <location>
        <begin position="1339"/>
        <end position="1356"/>
    </location>
</feature>
<evidence type="ECO:0000256" key="2">
    <source>
        <dbReference type="SAM" id="MobiDB-lite"/>
    </source>
</evidence>
<feature type="compositionally biased region" description="Low complexity" evidence="2">
    <location>
        <begin position="1569"/>
        <end position="1595"/>
    </location>
</feature>
<feature type="region of interest" description="Disordered" evidence="2">
    <location>
        <begin position="1623"/>
        <end position="1759"/>
    </location>
</feature>
<feature type="compositionally biased region" description="Low complexity" evidence="2">
    <location>
        <begin position="1364"/>
        <end position="1384"/>
    </location>
</feature>
<feature type="region of interest" description="Disordered" evidence="2">
    <location>
        <begin position="1130"/>
        <end position="1529"/>
    </location>
</feature>
<feature type="compositionally biased region" description="Low complexity" evidence="2">
    <location>
        <begin position="1634"/>
        <end position="1644"/>
    </location>
</feature>
<proteinExistence type="predicted"/>
<protein>
    <submittedName>
        <fullName evidence="3">Uncharacterized protein</fullName>
    </submittedName>
</protein>
<feature type="compositionally biased region" description="Low complexity" evidence="2">
    <location>
        <begin position="1317"/>
        <end position="1329"/>
    </location>
</feature>
<feature type="compositionally biased region" description="Low complexity" evidence="2">
    <location>
        <begin position="908"/>
        <end position="928"/>
    </location>
</feature>
<dbReference type="GeneID" id="25734580"/>
<accession>A0A0D2N160</accession>
<feature type="compositionally biased region" description="Low complexity" evidence="2">
    <location>
        <begin position="720"/>
        <end position="736"/>
    </location>
</feature>
<evidence type="ECO:0000313" key="3">
    <source>
        <dbReference type="EMBL" id="KIZ06257.1"/>
    </source>
</evidence>
<dbReference type="RefSeq" id="XP_013905276.1">
    <property type="nucleotide sequence ID" value="XM_014049822.1"/>
</dbReference>
<dbReference type="KEGG" id="mng:MNEG_1702"/>
<dbReference type="Proteomes" id="UP000054498">
    <property type="component" value="Unassembled WGS sequence"/>
</dbReference>
<organism evidence="3 4">
    <name type="scientific">Monoraphidium neglectum</name>
    <dbReference type="NCBI Taxonomy" id="145388"/>
    <lineage>
        <taxon>Eukaryota</taxon>
        <taxon>Viridiplantae</taxon>
        <taxon>Chlorophyta</taxon>
        <taxon>core chlorophytes</taxon>
        <taxon>Chlorophyceae</taxon>
        <taxon>CS clade</taxon>
        <taxon>Sphaeropleales</taxon>
        <taxon>Selenastraceae</taxon>
        <taxon>Monoraphidium</taxon>
    </lineage>
</organism>
<feature type="compositionally biased region" description="Low complexity" evidence="2">
    <location>
        <begin position="853"/>
        <end position="865"/>
    </location>
</feature>
<gene>
    <name evidence="3" type="ORF">MNEG_1702</name>
</gene>
<feature type="compositionally biased region" description="Acidic residues" evidence="2">
    <location>
        <begin position="1262"/>
        <end position="1279"/>
    </location>
</feature>
<feature type="region of interest" description="Disordered" evidence="2">
    <location>
        <begin position="517"/>
        <end position="557"/>
    </location>
</feature>
<feature type="compositionally biased region" description="Low complexity" evidence="2">
    <location>
        <begin position="1030"/>
        <end position="1057"/>
    </location>
</feature>
<keyword evidence="4" id="KW-1185">Reference proteome</keyword>
<evidence type="ECO:0000313" key="4">
    <source>
        <dbReference type="Proteomes" id="UP000054498"/>
    </source>
</evidence>
<feature type="compositionally biased region" description="Low complexity" evidence="2">
    <location>
        <begin position="1398"/>
        <end position="1409"/>
    </location>
</feature>
<feature type="compositionally biased region" description="Basic and acidic residues" evidence="2">
    <location>
        <begin position="613"/>
        <end position="622"/>
    </location>
</feature>
<feature type="compositionally biased region" description="Low complexity" evidence="2">
    <location>
        <begin position="1420"/>
        <end position="1432"/>
    </location>
</feature>
<evidence type="ECO:0000256" key="1">
    <source>
        <dbReference type="SAM" id="Coils"/>
    </source>
</evidence>
<feature type="compositionally biased region" description="Basic and acidic residues" evidence="2">
    <location>
        <begin position="1305"/>
        <end position="1316"/>
    </location>
</feature>
<feature type="compositionally biased region" description="Low complexity" evidence="2">
    <location>
        <begin position="1077"/>
        <end position="1104"/>
    </location>
</feature>
<feature type="compositionally biased region" description="Gly residues" evidence="2">
    <location>
        <begin position="539"/>
        <end position="552"/>
    </location>
</feature>